<dbReference type="Pfam" id="PF01757">
    <property type="entry name" value="Acyl_transf_3"/>
    <property type="match status" value="1"/>
</dbReference>
<feature type="transmembrane region" description="Helical" evidence="3">
    <location>
        <begin position="74"/>
        <end position="94"/>
    </location>
</feature>
<feature type="transmembrane region" description="Helical" evidence="3">
    <location>
        <begin position="33"/>
        <end position="53"/>
    </location>
</feature>
<dbReference type="AlphaFoldDB" id="A0AAP9HC41"/>
<gene>
    <name evidence="5" type="ORF">FOC49_03660</name>
</gene>
<dbReference type="InterPro" id="IPR002656">
    <property type="entry name" value="Acyl_transf_3_dom"/>
</dbReference>
<feature type="transmembrane region" description="Helical" evidence="3">
    <location>
        <begin position="233"/>
        <end position="254"/>
    </location>
</feature>
<feature type="transmembrane region" description="Helical" evidence="3">
    <location>
        <begin position="144"/>
        <end position="162"/>
    </location>
</feature>
<feature type="domain" description="Acyltransferase 3" evidence="4">
    <location>
        <begin position="6"/>
        <end position="322"/>
    </location>
</feature>
<feature type="transmembrane region" description="Helical" evidence="3">
    <location>
        <begin position="203"/>
        <end position="221"/>
    </location>
</feature>
<accession>A0AAP9HC41</accession>
<sequence length="339" mass="40272">MTKRMEYIDMMKGFAMILVILGHIWYIPQPLKICIYFFHIPLFFFLSGFTFSIKKYTSFKPFFMKKFKTIMLPYFLLNTGVFMFKSIMLHPENILKIDILYFIKALLLADRLHIYYQLWFLTSLFLAELVSYFVVKFSNNFKKWILSFFLLLILGYLGQKAYVNDYYLIWSLDTVPYATIFILSGYIVKSNIHNVSRLLKKRYFIPAVTTTILIGILNYKLTNTMVDLYYQDVNYWPLYFLSGFLGIWATIIFFKNIRTIKTIQKIGENTLIYYAVHSPIVLYILNIIFEQLIPRYTGIFVNNYIVIFFYLPVALILCELIARIINNTFPILLGKNKPI</sequence>
<comment type="similarity">
    <text evidence="2">Belongs to the acyltransferase 3 family.</text>
</comment>
<feature type="transmembrane region" description="Helical" evidence="3">
    <location>
        <begin position="114"/>
        <end position="135"/>
    </location>
</feature>
<dbReference type="Proteomes" id="UP000425411">
    <property type="component" value="Chromosome"/>
</dbReference>
<feature type="transmembrane region" description="Helical" evidence="3">
    <location>
        <begin position="266"/>
        <end position="289"/>
    </location>
</feature>
<evidence type="ECO:0000256" key="2">
    <source>
        <dbReference type="ARBA" id="ARBA00007400"/>
    </source>
</evidence>
<keyword evidence="3" id="KW-0472">Membrane</keyword>
<evidence type="ECO:0000256" key="3">
    <source>
        <dbReference type="SAM" id="Phobius"/>
    </source>
</evidence>
<proteinExistence type="inferred from homology"/>
<feature type="transmembrane region" description="Helical" evidence="3">
    <location>
        <begin position="168"/>
        <end position="188"/>
    </location>
</feature>
<comment type="subcellular location">
    <subcellularLocation>
        <location evidence="1">Membrane</location>
    </subcellularLocation>
</comment>
<evidence type="ECO:0000313" key="5">
    <source>
        <dbReference type="EMBL" id="QGS09030.1"/>
    </source>
</evidence>
<dbReference type="EMBL" id="CP046314">
    <property type="protein sequence ID" value="QGS09030.1"/>
    <property type="molecule type" value="Genomic_DNA"/>
</dbReference>
<dbReference type="GO" id="GO:0016747">
    <property type="term" value="F:acyltransferase activity, transferring groups other than amino-acyl groups"/>
    <property type="evidence" value="ECO:0007669"/>
    <property type="project" value="InterPro"/>
</dbReference>
<keyword evidence="5" id="KW-0012">Acyltransferase</keyword>
<keyword evidence="3" id="KW-0812">Transmembrane</keyword>
<evidence type="ECO:0000256" key="1">
    <source>
        <dbReference type="ARBA" id="ARBA00004370"/>
    </source>
</evidence>
<name>A0AAP9HC41_9BACL</name>
<evidence type="ECO:0000313" key="6">
    <source>
        <dbReference type="Proteomes" id="UP000425411"/>
    </source>
</evidence>
<keyword evidence="6" id="KW-1185">Reference proteome</keyword>
<dbReference type="PANTHER" id="PTHR37312:SF1">
    <property type="entry name" value="MEMBRANE-BOUND ACYLTRANSFERASE YKRP-RELATED"/>
    <property type="match status" value="1"/>
</dbReference>
<keyword evidence="3" id="KW-1133">Transmembrane helix</keyword>
<evidence type="ECO:0000259" key="4">
    <source>
        <dbReference type="Pfam" id="PF01757"/>
    </source>
</evidence>
<organism evidence="5 6">
    <name type="scientific">Gemella morbillorum</name>
    <dbReference type="NCBI Taxonomy" id="29391"/>
    <lineage>
        <taxon>Bacteria</taxon>
        <taxon>Bacillati</taxon>
        <taxon>Bacillota</taxon>
        <taxon>Bacilli</taxon>
        <taxon>Bacillales</taxon>
        <taxon>Gemellaceae</taxon>
        <taxon>Gemella</taxon>
    </lineage>
</organism>
<dbReference type="PANTHER" id="PTHR37312">
    <property type="entry name" value="MEMBRANE-BOUND ACYLTRANSFERASE YKRP-RELATED"/>
    <property type="match status" value="1"/>
</dbReference>
<protein>
    <submittedName>
        <fullName evidence="5">Acyltransferase family protein</fullName>
    </submittedName>
</protein>
<feature type="transmembrane region" description="Helical" evidence="3">
    <location>
        <begin position="301"/>
        <end position="322"/>
    </location>
</feature>
<keyword evidence="5" id="KW-0808">Transferase</keyword>
<reference evidence="5 6" key="1">
    <citation type="submission" date="2019-11" db="EMBL/GenBank/DDBJ databases">
        <title>FDA dAtabase for Regulatory Grade micrObial Sequences (FDA-ARGOS): Supporting development and validation of Infectious Disease Dx tests.</title>
        <authorList>
            <person name="Turner S."/>
            <person name="Byrd R."/>
            <person name="Tallon L."/>
            <person name="Sadzewicz L."/>
            <person name="Vavikolanu K."/>
            <person name="Mehta A."/>
            <person name="Aluvathingal J."/>
            <person name="Nadendla S."/>
            <person name="Myers T."/>
            <person name="Yan Y."/>
            <person name="Sichtig H."/>
        </authorList>
    </citation>
    <scope>NUCLEOTIDE SEQUENCE [LARGE SCALE GENOMIC DNA]</scope>
    <source>
        <strain evidence="5 6">FDAARGOS_741</strain>
    </source>
</reference>
<feature type="transmembrane region" description="Helical" evidence="3">
    <location>
        <begin position="7"/>
        <end position="27"/>
    </location>
</feature>
<dbReference type="InterPro" id="IPR052734">
    <property type="entry name" value="Nod_factor_acetyltransferase"/>
</dbReference>